<reference evidence="1" key="1">
    <citation type="submission" date="2023-05" db="EMBL/GenBank/DDBJ databases">
        <title>Comparative genomics of Bacillaceae isolates and their secondary metabolite potential.</title>
        <authorList>
            <person name="Song L."/>
            <person name="Nielsen L.J."/>
            <person name="Mohite O."/>
            <person name="Xu X."/>
            <person name="Weber T."/>
            <person name="Kovacs A.T."/>
        </authorList>
    </citation>
    <scope>NUCLEOTIDE SEQUENCE</scope>
    <source>
        <strain evidence="1">XLM17</strain>
    </source>
</reference>
<dbReference type="Proteomes" id="UP001178288">
    <property type="component" value="Chromosome"/>
</dbReference>
<proteinExistence type="predicted"/>
<gene>
    <name evidence="1" type="ORF">QNH39_21405</name>
</gene>
<accession>A0AA95SFG4</accession>
<organism evidence="1 2">
    <name type="scientific">Neobacillus novalis</name>
    <dbReference type="NCBI Taxonomy" id="220687"/>
    <lineage>
        <taxon>Bacteria</taxon>
        <taxon>Bacillati</taxon>
        <taxon>Bacillota</taxon>
        <taxon>Bacilli</taxon>
        <taxon>Bacillales</taxon>
        <taxon>Bacillaceae</taxon>
        <taxon>Neobacillus</taxon>
    </lineage>
</organism>
<dbReference type="Pfam" id="PF11392">
    <property type="entry name" value="AllH"/>
    <property type="match status" value="1"/>
</dbReference>
<dbReference type="RefSeq" id="WP_066091229.1">
    <property type="nucleotide sequence ID" value="NZ_CP126114.1"/>
</dbReference>
<dbReference type="EMBL" id="CP126114">
    <property type="protein sequence ID" value="WHY85151.1"/>
    <property type="molecule type" value="Genomic_DNA"/>
</dbReference>
<sequence>MNKSTLFGEEYSDLIPLLLSKQGNGKVHSIFKNGFNIKMDDSLVFIGNKKNGLLPFGIHLLEEDTLRAVSVVNNGETVFWNPRTNSLEFSSLSISLEKGHRFKNELTSLKNNRVFEISFEKLRSQFSTMEELTGLDININQFLQRFNDVGEKKWFAPESYLVMLIEVVMSSDHYLIEKTLRFFLGRGKGLTPSGDDMIVGILAFDATSHFISSLFYQQLSELLESEPITTDVSREYLRYAIRHEFGSTVTELVNLLASGDDSTFNKAFQNLLEVGHSSGLDTLFGILIGMLAFKNPNEQ</sequence>
<protein>
    <submittedName>
        <fullName evidence="1">DUF2877 domain-containing protein</fullName>
    </submittedName>
</protein>
<dbReference type="InterPro" id="IPR021530">
    <property type="entry name" value="AllH-like"/>
</dbReference>
<dbReference type="AlphaFoldDB" id="A0AA95SFG4"/>
<evidence type="ECO:0000313" key="2">
    <source>
        <dbReference type="Proteomes" id="UP001178288"/>
    </source>
</evidence>
<name>A0AA95SFG4_9BACI</name>
<evidence type="ECO:0000313" key="1">
    <source>
        <dbReference type="EMBL" id="WHY85151.1"/>
    </source>
</evidence>
<dbReference type="KEGG" id="nnv:QNH39_21405"/>
<keyword evidence="2" id="KW-1185">Reference proteome</keyword>